<dbReference type="GO" id="GO:0016491">
    <property type="term" value="F:oxidoreductase activity"/>
    <property type="evidence" value="ECO:0007669"/>
    <property type="project" value="UniProtKB-KW"/>
</dbReference>
<dbReference type="InterPro" id="IPR033877">
    <property type="entry name" value="Frm2/Hbn1"/>
</dbReference>
<dbReference type="InterPro" id="IPR000415">
    <property type="entry name" value="Nitroreductase-like"/>
</dbReference>
<dbReference type="Proteomes" id="UP000324241">
    <property type="component" value="Unassembled WGS sequence"/>
</dbReference>
<evidence type="ECO:0000256" key="6">
    <source>
        <dbReference type="ARBA" id="ARBA00023242"/>
    </source>
</evidence>
<keyword evidence="6" id="KW-0539">Nucleus</keyword>
<dbReference type="VEuPathDB" id="FungiDB:EYZ11_000756"/>
<evidence type="ECO:0000259" key="8">
    <source>
        <dbReference type="Pfam" id="PF00881"/>
    </source>
</evidence>
<organism evidence="9 10">
    <name type="scientific">Aspergillus tanneri</name>
    <dbReference type="NCBI Taxonomy" id="1220188"/>
    <lineage>
        <taxon>Eukaryota</taxon>
        <taxon>Fungi</taxon>
        <taxon>Dikarya</taxon>
        <taxon>Ascomycota</taxon>
        <taxon>Pezizomycotina</taxon>
        <taxon>Eurotiomycetes</taxon>
        <taxon>Eurotiomycetidae</taxon>
        <taxon>Eurotiales</taxon>
        <taxon>Aspergillaceae</taxon>
        <taxon>Aspergillus</taxon>
        <taxon>Aspergillus subgen. Circumdati</taxon>
    </lineage>
</organism>
<evidence type="ECO:0000256" key="1">
    <source>
        <dbReference type="ARBA" id="ARBA00004123"/>
    </source>
</evidence>
<evidence type="ECO:0000256" key="4">
    <source>
        <dbReference type="ARBA" id="ARBA00022490"/>
    </source>
</evidence>
<sequence length="444" mass="49318">MGSIQVEFKNSATTAILEAVKARRTHYALKAESPISDEAIEHIVQSAVLHVPSSFNTQTSRVVLLLKEEHQKVWDIAISAMEGLVAAGKVPKETFENQTKPKLNAFRAAYGTVLFFVDYDSLATIKEKFAIYADKFDPFALESNAMSQYLVWTALQSEGLGANLQHYSPLIDEGIQKQWNLPASWKLDAQLVFGAPASAPGEKSFNPLEDRFKVFGALALLQVSHILALQPVTTHDMPYIYGVESIVARTHTSFDHLLYAVPGFGCMSMVPICVLPGSFKAKSLMKIGEGGFNRIVQITMTDDTQILAQLPCCIFSHVGEPCQAELVLVANLWHKYSAYRCPISFPAAEADSIVHLQSKQEEVGVRLKHARNATGISANGWTTPNKYDAALSRDRQLKADGFASLNSDYEREMTSRHWPFDDHNEDEYPLSHSARRQQSPVFPI</sequence>
<dbReference type="PANTHER" id="PTHR43035:SF1">
    <property type="entry name" value="FATTY ACID REPRESSION MUTANT PROTEIN 2-RELATED"/>
    <property type="match status" value="1"/>
</dbReference>
<keyword evidence="5" id="KW-0560">Oxidoreductase</keyword>
<reference evidence="9 10" key="1">
    <citation type="submission" date="2019-08" db="EMBL/GenBank/DDBJ databases">
        <title>The genome sequence of a newly discovered highly antifungal drug resistant Aspergillus species, Aspergillus tanneri NIH 1004.</title>
        <authorList>
            <person name="Mounaud S."/>
            <person name="Singh I."/>
            <person name="Joardar V."/>
            <person name="Pakala S."/>
            <person name="Pakala S."/>
            <person name="Venepally P."/>
            <person name="Chung J.K."/>
            <person name="Losada L."/>
            <person name="Nierman W.C."/>
        </authorList>
    </citation>
    <scope>NUCLEOTIDE SEQUENCE [LARGE SCALE GENOMIC DNA]</scope>
    <source>
        <strain evidence="9 10">NIH1004</strain>
    </source>
</reference>
<dbReference type="GeneID" id="54325741"/>
<keyword evidence="4" id="KW-0963">Cytoplasm</keyword>
<gene>
    <name evidence="9" type="ORF">ATNIH1004_003039</name>
</gene>
<dbReference type="CDD" id="cd02140">
    <property type="entry name" value="Frm2-like"/>
    <property type="match status" value="1"/>
</dbReference>
<comment type="subcellular location">
    <subcellularLocation>
        <location evidence="2">Cytoplasm</location>
    </subcellularLocation>
    <subcellularLocation>
        <location evidence="1">Nucleus</location>
    </subcellularLocation>
</comment>
<dbReference type="GO" id="GO:0005634">
    <property type="term" value="C:nucleus"/>
    <property type="evidence" value="ECO:0007669"/>
    <property type="project" value="UniProtKB-SubCell"/>
</dbReference>
<protein>
    <recommendedName>
        <fullName evidence="8">Nitroreductase domain-containing protein</fullName>
    </recommendedName>
</protein>
<dbReference type="PANTHER" id="PTHR43035">
    <property type="entry name" value="FATTY ACID REPRESSION MUTANT PROTEIN 2-RELATED"/>
    <property type="match status" value="1"/>
</dbReference>
<comment type="similarity">
    <text evidence="3">Belongs to the nitroreductase family.</text>
</comment>
<dbReference type="Gene3D" id="3.40.109.10">
    <property type="entry name" value="NADH Oxidase"/>
    <property type="match status" value="1"/>
</dbReference>
<dbReference type="SUPFAM" id="SSF55469">
    <property type="entry name" value="FMN-dependent nitroreductase-like"/>
    <property type="match status" value="1"/>
</dbReference>
<dbReference type="Pfam" id="PF00881">
    <property type="entry name" value="Nitroreductase"/>
    <property type="match status" value="1"/>
</dbReference>
<comment type="caution">
    <text evidence="9">The sequence shown here is derived from an EMBL/GenBank/DDBJ whole genome shotgun (WGS) entry which is preliminary data.</text>
</comment>
<accession>A0A5M9MTE7</accession>
<dbReference type="GO" id="GO:0034599">
    <property type="term" value="P:cellular response to oxidative stress"/>
    <property type="evidence" value="ECO:0007669"/>
    <property type="project" value="InterPro"/>
</dbReference>
<dbReference type="FunFam" id="3.40.109.10:FF:000001">
    <property type="entry name" value="Nitroreductase family"/>
    <property type="match status" value="1"/>
</dbReference>
<evidence type="ECO:0000256" key="2">
    <source>
        <dbReference type="ARBA" id="ARBA00004496"/>
    </source>
</evidence>
<evidence type="ECO:0000256" key="7">
    <source>
        <dbReference type="SAM" id="MobiDB-lite"/>
    </source>
</evidence>
<evidence type="ECO:0000256" key="5">
    <source>
        <dbReference type="ARBA" id="ARBA00023002"/>
    </source>
</evidence>
<name>A0A5M9MTE7_9EURO</name>
<proteinExistence type="inferred from homology"/>
<evidence type="ECO:0000313" key="9">
    <source>
        <dbReference type="EMBL" id="KAA8650355.1"/>
    </source>
</evidence>
<dbReference type="OrthoDB" id="2138173at2759"/>
<dbReference type="InterPro" id="IPR029479">
    <property type="entry name" value="Nitroreductase"/>
</dbReference>
<dbReference type="GO" id="GO:0005737">
    <property type="term" value="C:cytoplasm"/>
    <property type="evidence" value="ECO:0007669"/>
    <property type="project" value="UniProtKB-SubCell"/>
</dbReference>
<evidence type="ECO:0000256" key="3">
    <source>
        <dbReference type="ARBA" id="ARBA00007118"/>
    </source>
</evidence>
<dbReference type="VEuPathDB" id="FungiDB:EYZ11_000727"/>
<feature type="domain" description="Nitroreductase" evidence="8">
    <location>
        <begin position="20"/>
        <end position="194"/>
    </location>
</feature>
<dbReference type="AlphaFoldDB" id="A0A5M9MTE7"/>
<evidence type="ECO:0000313" key="10">
    <source>
        <dbReference type="Proteomes" id="UP000324241"/>
    </source>
</evidence>
<feature type="region of interest" description="Disordered" evidence="7">
    <location>
        <begin position="416"/>
        <end position="444"/>
    </location>
</feature>
<dbReference type="EMBL" id="QUQM01000001">
    <property type="protein sequence ID" value="KAA8650355.1"/>
    <property type="molecule type" value="Genomic_DNA"/>
</dbReference>
<dbReference type="RefSeq" id="XP_033429716.1">
    <property type="nucleotide sequence ID" value="XM_033567721.1"/>
</dbReference>